<proteinExistence type="predicted"/>
<dbReference type="SUPFAM" id="SSF88723">
    <property type="entry name" value="PIN domain-like"/>
    <property type="match status" value="1"/>
</dbReference>
<dbReference type="InterPro" id="IPR029060">
    <property type="entry name" value="PIN-like_dom_sf"/>
</dbReference>
<dbReference type="PATRIC" id="fig|229920.5.peg.2439"/>
<evidence type="ECO:0000313" key="3">
    <source>
        <dbReference type="Proteomes" id="UP000050430"/>
    </source>
</evidence>
<gene>
    <name evidence="2" type="ORF">ADM99_03960</name>
</gene>
<dbReference type="Gene3D" id="3.40.50.1010">
    <property type="entry name" value="5'-nuclease"/>
    <property type="match status" value="1"/>
</dbReference>
<evidence type="ECO:0000313" key="2">
    <source>
        <dbReference type="EMBL" id="KPL73374.1"/>
    </source>
</evidence>
<accession>A0A0P6XVI4</accession>
<reference evidence="2 3" key="1">
    <citation type="submission" date="2015-07" db="EMBL/GenBank/DDBJ databases">
        <title>Genome sequence of Leptolinea tardivitalis DSM 16556.</title>
        <authorList>
            <person name="Hemp J."/>
            <person name="Ward L.M."/>
            <person name="Pace L.A."/>
            <person name="Fischer W.W."/>
        </authorList>
    </citation>
    <scope>NUCLEOTIDE SEQUENCE [LARGE SCALE GENOMIC DNA]</scope>
    <source>
        <strain evidence="2 3">YMTK-2</strain>
    </source>
</reference>
<comment type="caution">
    <text evidence="2">The sequence shown here is derived from an EMBL/GenBank/DDBJ whole genome shotgun (WGS) entry which is preliminary data.</text>
</comment>
<protein>
    <recommendedName>
        <fullName evidence="1">PIN domain-containing protein</fullName>
    </recommendedName>
</protein>
<feature type="domain" description="PIN" evidence="1">
    <location>
        <begin position="4"/>
        <end position="117"/>
    </location>
</feature>
<dbReference type="STRING" id="229920.ADM99_03960"/>
<evidence type="ECO:0000259" key="1">
    <source>
        <dbReference type="Pfam" id="PF01850"/>
    </source>
</evidence>
<dbReference type="AlphaFoldDB" id="A0A0P6XVI4"/>
<dbReference type="RefSeq" id="WP_062421794.1">
    <property type="nucleotide sequence ID" value="NZ_BBYA01000009.1"/>
</dbReference>
<organism evidence="2 3">
    <name type="scientific">Leptolinea tardivitalis</name>
    <dbReference type="NCBI Taxonomy" id="229920"/>
    <lineage>
        <taxon>Bacteria</taxon>
        <taxon>Bacillati</taxon>
        <taxon>Chloroflexota</taxon>
        <taxon>Anaerolineae</taxon>
        <taxon>Anaerolineales</taxon>
        <taxon>Anaerolineaceae</taxon>
        <taxon>Leptolinea</taxon>
    </lineage>
</organism>
<dbReference type="InterPro" id="IPR002716">
    <property type="entry name" value="PIN_dom"/>
</dbReference>
<dbReference type="CDD" id="cd18682">
    <property type="entry name" value="PIN_VapC-like"/>
    <property type="match status" value="1"/>
</dbReference>
<name>A0A0P6XVI4_9CHLR</name>
<sequence length="127" mass="13574">MNKYVLDASALLALLNNETGANIVEELLPESVISSINFSEVVARLSLLGIPNDEIHNALDILGLEIILFDSDLAYLTGNLAAPTKPFGLSIGDRACLALAMKTGRTAVTADTIWGKIPVKVDVKLIR</sequence>
<dbReference type="OrthoDB" id="286092at2"/>
<keyword evidence="3" id="KW-1185">Reference proteome</keyword>
<dbReference type="EMBL" id="LGCK01000006">
    <property type="protein sequence ID" value="KPL73374.1"/>
    <property type="molecule type" value="Genomic_DNA"/>
</dbReference>
<dbReference type="Pfam" id="PF01850">
    <property type="entry name" value="PIN"/>
    <property type="match status" value="1"/>
</dbReference>
<dbReference type="Proteomes" id="UP000050430">
    <property type="component" value="Unassembled WGS sequence"/>
</dbReference>